<gene>
    <name evidence="1" type="ORF">B4077_0833</name>
</gene>
<evidence type="ECO:0000313" key="2">
    <source>
        <dbReference type="Proteomes" id="UP000035214"/>
    </source>
</evidence>
<accession>A0A0G8EYM2</accession>
<dbReference type="Proteomes" id="UP000035214">
    <property type="component" value="Unassembled WGS sequence"/>
</dbReference>
<evidence type="ECO:0000313" key="1">
    <source>
        <dbReference type="EMBL" id="KLA29234.1"/>
    </source>
</evidence>
<sequence length="226" mass="27007">MRQFKLTFEIDSVITFEEDFTIEEIKFYSKNNTLYAEILVNEEDVMLAQQKAWERIKSVCSPISYIYRRTLNYKIHQINEINNKSFNGCTMQSFEAKLIVRKKMTLDKIEKITRISNIMYENEDVMKVLSLVNRDDFGTWFNLYKVYELIDQKKGIIYKKNWMSRKQLNLFTRTANHPVAGGFEARHLLDKTEPPENPMELKEATELFYDVIEQWINYLSDKQMTS</sequence>
<proteinExistence type="predicted"/>
<dbReference type="RefSeq" id="WP_046955406.1">
    <property type="nucleotide sequence ID" value="NZ_LCYI01000024.1"/>
</dbReference>
<dbReference type="PATRIC" id="fig|1396.428.peg.4718"/>
<dbReference type="EMBL" id="LCYI01000024">
    <property type="protein sequence ID" value="KLA29234.1"/>
    <property type="molecule type" value="Genomic_DNA"/>
</dbReference>
<protein>
    <submittedName>
        <fullName evidence="1">Uncharacterized protein</fullName>
    </submittedName>
</protein>
<reference evidence="1 2" key="1">
    <citation type="submission" date="2015-04" db="EMBL/GenBank/DDBJ databases">
        <title>Draft Genome Sequences of Eight Spore-Forming Food Isolates of Bacillus cereus Genome sequencing.</title>
        <authorList>
            <person name="Krawcyk A.O."/>
            <person name="de Jong A."/>
            <person name="Eijlander R.T."/>
            <person name="Berendsen E.M."/>
            <person name="Holsappel S."/>
            <person name="Wells-Bennik M."/>
            <person name="Kuipers O.P."/>
        </authorList>
    </citation>
    <scope>NUCLEOTIDE SEQUENCE [LARGE SCALE GENOMIC DNA]</scope>
    <source>
        <strain evidence="1 2">B4077</strain>
    </source>
</reference>
<organism evidence="1 2">
    <name type="scientific">Bacillus cereus</name>
    <dbReference type="NCBI Taxonomy" id="1396"/>
    <lineage>
        <taxon>Bacteria</taxon>
        <taxon>Bacillati</taxon>
        <taxon>Bacillota</taxon>
        <taxon>Bacilli</taxon>
        <taxon>Bacillales</taxon>
        <taxon>Bacillaceae</taxon>
        <taxon>Bacillus</taxon>
        <taxon>Bacillus cereus group</taxon>
    </lineage>
</organism>
<comment type="caution">
    <text evidence="1">The sequence shown here is derived from an EMBL/GenBank/DDBJ whole genome shotgun (WGS) entry which is preliminary data.</text>
</comment>
<dbReference type="AlphaFoldDB" id="A0A0G8EYM2"/>
<name>A0A0G8EYM2_BACCE</name>